<reference evidence="1 2" key="1">
    <citation type="submission" date="2019-12" db="EMBL/GenBank/DDBJ databases">
        <authorList>
            <person name="Alioto T."/>
            <person name="Alioto T."/>
            <person name="Gomez Garrido J."/>
        </authorList>
    </citation>
    <scope>NUCLEOTIDE SEQUENCE [LARGE SCALE GENOMIC DNA]</scope>
</reference>
<keyword evidence="2" id="KW-1185">Reference proteome</keyword>
<dbReference type="Proteomes" id="UP000594638">
    <property type="component" value="Unassembled WGS sequence"/>
</dbReference>
<comment type="caution">
    <text evidence="1">The sequence shown here is derived from an EMBL/GenBank/DDBJ whole genome shotgun (WGS) entry which is preliminary data.</text>
</comment>
<feature type="non-terminal residue" evidence="1">
    <location>
        <position position="1"/>
    </location>
</feature>
<dbReference type="AlphaFoldDB" id="A0A8S0VJS7"/>
<proteinExistence type="predicted"/>
<evidence type="ECO:0000313" key="2">
    <source>
        <dbReference type="Proteomes" id="UP000594638"/>
    </source>
</evidence>
<name>A0A8S0VJS7_OLEEU</name>
<evidence type="ECO:0000313" key="1">
    <source>
        <dbReference type="EMBL" id="CAA3030615.1"/>
    </source>
</evidence>
<accession>A0A8S0VJS7</accession>
<organism evidence="1 2">
    <name type="scientific">Olea europaea subsp. europaea</name>
    <dbReference type="NCBI Taxonomy" id="158383"/>
    <lineage>
        <taxon>Eukaryota</taxon>
        <taxon>Viridiplantae</taxon>
        <taxon>Streptophyta</taxon>
        <taxon>Embryophyta</taxon>
        <taxon>Tracheophyta</taxon>
        <taxon>Spermatophyta</taxon>
        <taxon>Magnoliopsida</taxon>
        <taxon>eudicotyledons</taxon>
        <taxon>Gunneridae</taxon>
        <taxon>Pentapetalae</taxon>
        <taxon>asterids</taxon>
        <taxon>lamiids</taxon>
        <taxon>Lamiales</taxon>
        <taxon>Oleaceae</taxon>
        <taxon>Oleeae</taxon>
        <taxon>Olea</taxon>
    </lineage>
</organism>
<dbReference type="Gramene" id="OE9A051724T1">
    <property type="protein sequence ID" value="OE9A051724C1"/>
    <property type="gene ID" value="OE9A051724"/>
</dbReference>
<sequence length="56" mass="6206">PSCTARATVPSQVGAARKFFIAPRTVRELYTMLCAQHCPIIMREATVTKGHWSKST</sequence>
<dbReference type="EMBL" id="CACTIH010009384">
    <property type="protein sequence ID" value="CAA3030615.1"/>
    <property type="molecule type" value="Genomic_DNA"/>
</dbReference>
<protein>
    <submittedName>
        <fullName evidence="1">Uncharacterized protein</fullName>
    </submittedName>
</protein>
<feature type="non-terminal residue" evidence="1">
    <location>
        <position position="56"/>
    </location>
</feature>
<gene>
    <name evidence="1" type="ORF">OLEA9_A051724</name>
</gene>